<dbReference type="PANTHER" id="PTHR14969:SF13">
    <property type="entry name" value="AT30094P"/>
    <property type="match status" value="1"/>
</dbReference>
<name>A0A0G0WG11_9BACT</name>
<gene>
    <name evidence="3" type="ORF">UU29_C0007G0095</name>
</gene>
<comment type="caution">
    <text evidence="3">The sequence shown here is derived from an EMBL/GenBank/DDBJ whole genome shotgun (WGS) entry which is preliminary data.</text>
</comment>
<dbReference type="Proteomes" id="UP000034601">
    <property type="component" value="Unassembled WGS sequence"/>
</dbReference>
<evidence type="ECO:0000259" key="2">
    <source>
        <dbReference type="SMART" id="SM00014"/>
    </source>
</evidence>
<evidence type="ECO:0000313" key="3">
    <source>
        <dbReference type="EMBL" id="KKR83225.1"/>
    </source>
</evidence>
<dbReference type="GO" id="GO:0050380">
    <property type="term" value="F:undecaprenyl-diphosphatase activity"/>
    <property type="evidence" value="ECO:0007669"/>
    <property type="project" value="InterPro"/>
</dbReference>
<dbReference type="Gene3D" id="1.20.144.10">
    <property type="entry name" value="Phosphatidic acid phosphatase type 2/haloperoxidase"/>
    <property type="match status" value="1"/>
</dbReference>
<dbReference type="SMART" id="SM00014">
    <property type="entry name" value="acidPPc"/>
    <property type="match status" value="1"/>
</dbReference>
<feature type="transmembrane region" description="Helical" evidence="1">
    <location>
        <begin position="123"/>
        <end position="141"/>
    </location>
</feature>
<dbReference type="AlphaFoldDB" id="A0A0G0WG11"/>
<feature type="domain" description="Phosphatidic acid phosphatase type 2/haloperoxidase" evidence="2">
    <location>
        <begin position="56"/>
        <end position="162"/>
    </location>
</feature>
<feature type="transmembrane region" description="Helical" evidence="1">
    <location>
        <begin position="147"/>
        <end position="164"/>
    </location>
</feature>
<keyword evidence="1" id="KW-0812">Transmembrane</keyword>
<evidence type="ECO:0000313" key="4">
    <source>
        <dbReference type="Proteomes" id="UP000034601"/>
    </source>
</evidence>
<keyword evidence="1" id="KW-1133">Transmembrane helix</keyword>
<dbReference type="SUPFAM" id="SSF48317">
    <property type="entry name" value="Acid phosphatase/Vanadium-dependent haloperoxidase"/>
    <property type="match status" value="1"/>
</dbReference>
<dbReference type="PANTHER" id="PTHR14969">
    <property type="entry name" value="SPHINGOSINE-1-PHOSPHATE PHOSPHOHYDROLASE"/>
    <property type="match status" value="1"/>
</dbReference>
<reference evidence="3 4" key="1">
    <citation type="journal article" date="2015" name="Nature">
        <title>rRNA introns, odd ribosomes, and small enigmatic genomes across a large radiation of phyla.</title>
        <authorList>
            <person name="Brown C.T."/>
            <person name="Hug L.A."/>
            <person name="Thomas B.C."/>
            <person name="Sharon I."/>
            <person name="Castelle C.J."/>
            <person name="Singh A."/>
            <person name="Wilkins M.J."/>
            <person name="Williams K.H."/>
            <person name="Banfield J.F."/>
        </authorList>
    </citation>
    <scope>NUCLEOTIDE SEQUENCE [LARGE SCALE GENOMIC DNA]</scope>
</reference>
<dbReference type="InterPro" id="IPR036938">
    <property type="entry name" value="PAP2/HPO_sf"/>
</dbReference>
<dbReference type="InterPro" id="IPR033879">
    <property type="entry name" value="UPP_Pase"/>
</dbReference>
<feature type="transmembrane region" description="Helical" evidence="1">
    <location>
        <begin position="20"/>
        <end position="43"/>
    </location>
</feature>
<accession>A0A0G0WG11</accession>
<keyword evidence="1" id="KW-0472">Membrane</keyword>
<dbReference type="Pfam" id="PF01569">
    <property type="entry name" value="PAP2"/>
    <property type="match status" value="1"/>
</dbReference>
<evidence type="ECO:0000256" key="1">
    <source>
        <dbReference type="SAM" id="Phobius"/>
    </source>
</evidence>
<dbReference type="CDD" id="cd03385">
    <property type="entry name" value="PAP2_BcrC_like"/>
    <property type="match status" value="1"/>
</dbReference>
<sequence>MPFNTELFFQIFSLGQKFPFLDNLMVFTAQYLIYFVIASIFILAIKGGVKEKKALLVIILSLIFAEIIIKIFHLFYVEPRPFVTYNLEPLIKHLPDASFPSEHTTAMATVAFSYYFYRSKWTLLFLILMVSVGFARIFVGVHYPLDIVGGIALGFISVSLVWLLKSWLKTKIFNSYPHQPHQRSSDEARLLTV</sequence>
<proteinExistence type="predicted"/>
<organism evidence="3 4">
    <name type="scientific">Candidatus Daviesbacteria bacterium GW2011_GWA2_40_9</name>
    <dbReference type="NCBI Taxonomy" id="1618424"/>
    <lineage>
        <taxon>Bacteria</taxon>
        <taxon>Candidatus Daviesiibacteriota</taxon>
    </lineage>
</organism>
<feature type="transmembrane region" description="Helical" evidence="1">
    <location>
        <begin position="55"/>
        <end position="77"/>
    </location>
</feature>
<dbReference type="GO" id="GO:0005886">
    <property type="term" value="C:plasma membrane"/>
    <property type="evidence" value="ECO:0007669"/>
    <property type="project" value="InterPro"/>
</dbReference>
<dbReference type="InterPro" id="IPR000326">
    <property type="entry name" value="PAP2/HPO"/>
</dbReference>
<protein>
    <submittedName>
        <fullName evidence="3">Phosphoesterase PA-phosphatase-like protein</fullName>
    </submittedName>
</protein>
<dbReference type="EMBL" id="LCAB01000007">
    <property type="protein sequence ID" value="KKR83225.1"/>
    <property type="molecule type" value="Genomic_DNA"/>
</dbReference>